<evidence type="ECO:0000313" key="2">
    <source>
        <dbReference type="EMBL" id="MDF8333474.1"/>
    </source>
</evidence>
<keyword evidence="1" id="KW-0812">Transmembrane</keyword>
<accession>A0ABT6CHR4</accession>
<keyword evidence="1" id="KW-1133">Transmembrane helix</keyword>
<evidence type="ECO:0000313" key="3">
    <source>
        <dbReference type="Proteomes" id="UP001222770"/>
    </source>
</evidence>
<reference evidence="2 3" key="1">
    <citation type="submission" date="2023-03" db="EMBL/GenBank/DDBJ databases">
        <title>Novosphingobium cyanobacteriorum sp. nov., isolated from a eutrophic reservoir during the Microcystis bloom period.</title>
        <authorList>
            <person name="Kang M."/>
            <person name="Le V."/>
            <person name="Ko S.-R."/>
            <person name="Lee S.-A."/>
            <person name="Ahn C.-Y."/>
        </authorList>
    </citation>
    <scope>NUCLEOTIDE SEQUENCE [LARGE SCALE GENOMIC DNA]</scope>
    <source>
        <strain evidence="2 3">HBC54</strain>
    </source>
</reference>
<dbReference type="Proteomes" id="UP001222770">
    <property type="component" value="Unassembled WGS sequence"/>
</dbReference>
<dbReference type="RefSeq" id="WP_277277208.1">
    <property type="nucleotide sequence ID" value="NZ_JAROCY010000007.1"/>
</dbReference>
<keyword evidence="3" id="KW-1185">Reference proteome</keyword>
<sequence>MARAGGKALRMVWLAAALVLAFVLGILFVELTPLGVALPHDYNGASLLMMRLQTYAFALSGVTGVGTLLTAVAAARFANHAARESRRSADIAREAMISSERAWIHVDLTLDDRLVWDDSGNVQVKVRIKVSNIGNSPAINVHTAVRVVPDCDDTRPWLDRIARKARVADQSRSRMVLPHDSFERQQVARALAADFKGINGFPRLRPAIVGCVTYQLAQDMSLHQTAFCYTLSRIDTAGKPGSRIYAGKTLDVEKAHLDWGIGGFAD</sequence>
<comment type="caution">
    <text evidence="2">The sequence shown here is derived from an EMBL/GenBank/DDBJ whole genome shotgun (WGS) entry which is preliminary data.</text>
</comment>
<dbReference type="EMBL" id="JAROCY010000007">
    <property type="protein sequence ID" value="MDF8333474.1"/>
    <property type="molecule type" value="Genomic_DNA"/>
</dbReference>
<organism evidence="2 3">
    <name type="scientific">Novosphingobium cyanobacteriorum</name>
    <dbReference type="NCBI Taxonomy" id="3024215"/>
    <lineage>
        <taxon>Bacteria</taxon>
        <taxon>Pseudomonadati</taxon>
        <taxon>Pseudomonadota</taxon>
        <taxon>Alphaproteobacteria</taxon>
        <taxon>Sphingomonadales</taxon>
        <taxon>Sphingomonadaceae</taxon>
        <taxon>Novosphingobium</taxon>
    </lineage>
</organism>
<name>A0ABT6CHR4_9SPHN</name>
<feature type="transmembrane region" description="Helical" evidence="1">
    <location>
        <begin position="55"/>
        <end position="78"/>
    </location>
</feature>
<keyword evidence="1" id="KW-0472">Membrane</keyword>
<gene>
    <name evidence="2" type="ORF">POM99_09700</name>
</gene>
<feature type="transmembrane region" description="Helical" evidence="1">
    <location>
        <begin position="12"/>
        <end position="35"/>
    </location>
</feature>
<evidence type="ECO:0000256" key="1">
    <source>
        <dbReference type="SAM" id="Phobius"/>
    </source>
</evidence>
<proteinExistence type="predicted"/>
<protein>
    <submittedName>
        <fullName evidence="2">Uncharacterized protein</fullName>
    </submittedName>
</protein>